<dbReference type="AlphaFoldDB" id="A0A813FB66"/>
<proteinExistence type="predicted"/>
<dbReference type="OrthoDB" id="2013972at2759"/>
<dbReference type="SMART" id="SM00320">
    <property type="entry name" value="WD40"/>
    <property type="match status" value="3"/>
</dbReference>
<keyword evidence="7" id="KW-0931">ER-Golgi transport</keyword>
<dbReference type="InterPro" id="IPR045260">
    <property type="entry name" value="Sec12-like"/>
</dbReference>
<keyword evidence="5" id="KW-0677">Repeat</keyword>
<keyword evidence="2" id="KW-0813">Transport</keyword>
<evidence type="ECO:0008006" key="14">
    <source>
        <dbReference type="Google" id="ProtNLM"/>
    </source>
</evidence>
<evidence type="ECO:0000256" key="6">
    <source>
        <dbReference type="ARBA" id="ARBA00022824"/>
    </source>
</evidence>
<dbReference type="GO" id="GO:0005085">
    <property type="term" value="F:guanyl-nucleotide exchange factor activity"/>
    <property type="evidence" value="ECO:0007669"/>
    <property type="project" value="InterPro"/>
</dbReference>
<reference evidence="12" key="1">
    <citation type="submission" date="2021-02" db="EMBL/GenBank/DDBJ databases">
        <authorList>
            <person name="Dougan E. K."/>
            <person name="Rhodes N."/>
            <person name="Thang M."/>
            <person name="Chan C."/>
        </authorList>
    </citation>
    <scope>NUCLEOTIDE SEQUENCE</scope>
</reference>
<protein>
    <recommendedName>
        <fullName evidence="14">Coronin</fullName>
    </recommendedName>
</protein>
<dbReference type="Gene3D" id="2.130.10.10">
    <property type="entry name" value="YVTN repeat-like/Quinoprotein amine dehydrogenase"/>
    <property type="match status" value="1"/>
</dbReference>
<keyword evidence="3" id="KW-0853">WD repeat</keyword>
<dbReference type="GO" id="GO:0015031">
    <property type="term" value="P:protein transport"/>
    <property type="evidence" value="ECO:0007669"/>
    <property type="project" value="UniProtKB-KW"/>
</dbReference>
<dbReference type="OMA" id="CEWETEE"/>
<evidence type="ECO:0000256" key="8">
    <source>
        <dbReference type="ARBA" id="ARBA00022927"/>
    </source>
</evidence>
<feature type="transmembrane region" description="Helical" evidence="11">
    <location>
        <begin position="342"/>
        <end position="363"/>
    </location>
</feature>
<keyword evidence="6" id="KW-0256">Endoplasmic reticulum</keyword>
<keyword evidence="13" id="KW-1185">Reference proteome</keyword>
<dbReference type="GO" id="GO:0005789">
    <property type="term" value="C:endoplasmic reticulum membrane"/>
    <property type="evidence" value="ECO:0007669"/>
    <property type="project" value="UniProtKB-SubCell"/>
</dbReference>
<evidence type="ECO:0000313" key="13">
    <source>
        <dbReference type="Proteomes" id="UP000654075"/>
    </source>
</evidence>
<keyword evidence="10 11" id="KW-0472">Membrane</keyword>
<organism evidence="12 13">
    <name type="scientific">Polarella glacialis</name>
    <name type="common">Dinoflagellate</name>
    <dbReference type="NCBI Taxonomy" id="89957"/>
    <lineage>
        <taxon>Eukaryota</taxon>
        <taxon>Sar</taxon>
        <taxon>Alveolata</taxon>
        <taxon>Dinophyceae</taxon>
        <taxon>Suessiales</taxon>
        <taxon>Suessiaceae</taxon>
        <taxon>Polarella</taxon>
    </lineage>
</organism>
<dbReference type="InterPro" id="IPR001680">
    <property type="entry name" value="WD40_rpt"/>
</dbReference>
<gene>
    <name evidence="12" type="ORF">PGLA1383_LOCUS29271</name>
</gene>
<evidence type="ECO:0000256" key="11">
    <source>
        <dbReference type="SAM" id="Phobius"/>
    </source>
</evidence>
<evidence type="ECO:0000256" key="10">
    <source>
        <dbReference type="ARBA" id="ARBA00023136"/>
    </source>
</evidence>
<evidence type="ECO:0000256" key="4">
    <source>
        <dbReference type="ARBA" id="ARBA00022692"/>
    </source>
</evidence>
<dbReference type="Proteomes" id="UP000654075">
    <property type="component" value="Unassembled WGS sequence"/>
</dbReference>
<dbReference type="GO" id="GO:0003400">
    <property type="term" value="P:regulation of COPII vesicle coating"/>
    <property type="evidence" value="ECO:0007669"/>
    <property type="project" value="TreeGrafter"/>
</dbReference>
<evidence type="ECO:0000313" key="12">
    <source>
        <dbReference type="EMBL" id="CAE8611465.1"/>
    </source>
</evidence>
<evidence type="ECO:0000256" key="5">
    <source>
        <dbReference type="ARBA" id="ARBA00022737"/>
    </source>
</evidence>
<dbReference type="InterPro" id="IPR036322">
    <property type="entry name" value="WD40_repeat_dom_sf"/>
</dbReference>
<dbReference type="InterPro" id="IPR015943">
    <property type="entry name" value="WD40/YVTN_repeat-like_dom_sf"/>
</dbReference>
<keyword evidence="4 11" id="KW-0812">Transmembrane</keyword>
<sequence length="380" mass="40200">MAELKAGKSGTFYPPFPVLGLASDGKNIFLLGGGGGSTASKEVPNVVQAMQYNEATGALNTIASLNTDKTVCVCLTYAKARGLWLGSFGPSTRVMELSVEENTLTEVCEWQTELEGKRPEQNVARCSHDGNLVATGGSDGVLRIYNAGKLREEPTLKHACEKQKEIEEIDFCPTGKLVASCDRSGACRLWDTATGEQTVCITYQHAGATLSIKSARFFAAPLAGAPPLLVTAMAAPRGPACLGIYATDGTLVKEAKVDAKPLTCMSVSDDGKQLCLNLVTGAKRIYALPSLKCIKKVENVHELPAPCAAFLGEATVVSGSGDRSINLMFFGKGKGGILRSDVEVFCVMLAMIIVAFFILRIGLKGGELQQGLAANRLAEL</sequence>
<dbReference type="PANTHER" id="PTHR23284">
    <property type="entry name" value="PROLACTIN REGULATORY ELEMENT BINDING PROTEIN"/>
    <property type="match status" value="1"/>
</dbReference>
<dbReference type="EMBL" id="CAJNNV010025025">
    <property type="protein sequence ID" value="CAE8611465.1"/>
    <property type="molecule type" value="Genomic_DNA"/>
</dbReference>
<dbReference type="GO" id="GO:0006888">
    <property type="term" value="P:endoplasmic reticulum to Golgi vesicle-mediated transport"/>
    <property type="evidence" value="ECO:0007669"/>
    <property type="project" value="TreeGrafter"/>
</dbReference>
<dbReference type="SUPFAM" id="SSF50978">
    <property type="entry name" value="WD40 repeat-like"/>
    <property type="match status" value="1"/>
</dbReference>
<evidence type="ECO:0000256" key="9">
    <source>
        <dbReference type="ARBA" id="ARBA00022989"/>
    </source>
</evidence>
<evidence type="ECO:0000256" key="1">
    <source>
        <dbReference type="ARBA" id="ARBA00004389"/>
    </source>
</evidence>
<dbReference type="PANTHER" id="PTHR23284:SF0">
    <property type="entry name" value="PROLACTIN REGULATORY ELEMENT-BINDING PROTEIN"/>
    <property type="match status" value="1"/>
</dbReference>
<accession>A0A813FB66</accession>
<keyword evidence="9 11" id="KW-1133">Transmembrane helix</keyword>
<evidence type="ECO:0000256" key="3">
    <source>
        <dbReference type="ARBA" id="ARBA00022574"/>
    </source>
</evidence>
<comment type="caution">
    <text evidence="12">The sequence shown here is derived from an EMBL/GenBank/DDBJ whole genome shotgun (WGS) entry which is preliminary data.</text>
</comment>
<evidence type="ECO:0000256" key="7">
    <source>
        <dbReference type="ARBA" id="ARBA00022892"/>
    </source>
</evidence>
<dbReference type="Pfam" id="PF00400">
    <property type="entry name" value="WD40"/>
    <property type="match status" value="2"/>
</dbReference>
<name>A0A813FB66_POLGL</name>
<evidence type="ECO:0000256" key="2">
    <source>
        <dbReference type="ARBA" id="ARBA00022448"/>
    </source>
</evidence>
<keyword evidence="8" id="KW-0653">Protein transport</keyword>
<comment type="subcellular location">
    <subcellularLocation>
        <location evidence="1">Endoplasmic reticulum membrane</location>
        <topology evidence="1">Single-pass membrane protein</topology>
    </subcellularLocation>
</comment>